<evidence type="ECO:0000259" key="8">
    <source>
        <dbReference type="Pfam" id="PF20222"/>
    </source>
</evidence>
<dbReference type="PANTHER" id="PTHR15180">
    <property type="entry name" value="GENERAL TRANSCRIPTION FACTOR 3C POLYPEPTIDE 1"/>
    <property type="match status" value="1"/>
</dbReference>
<feature type="domain" description="Transcription factor tau 138 kDa subunit extended winged helix" evidence="9">
    <location>
        <begin position="638"/>
        <end position="700"/>
    </location>
</feature>
<comment type="subcellular location">
    <subcellularLocation>
        <location evidence="1">Nucleus</location>
    </subcellularLocation>
</comment>
<dbReference type="PANTHER" id="PTHR15180:SF1">
    <property type="entry name" value="GENERAL TRANSCRIPTION FACTOR 3C POLYPEPTIDE 1"/>
    <property type="match status" value="1"/>
</dbReference>
<evidence type="ECO:0000256" key="2">
    <source>
        <dbReference type="ARBA" id="ARBA00022553"/>
    </source>
</evidence>
<evidence type="ECO:0000313" key="12">
    <source>
        <dbReference type="Proteomes" id="UP001497600"/>
    </source>
</evidence>
<evidence type="ECO:0000259" key="7">
    <source>
        <dbReference type="Pfam" id="PF04182"/>
    </source>
</evidence>
<organism evidence="11 12">
    <name type="scientific">[Candida] anglica</name>
    <dbReference type="NCBI Taxonomy" id="148631"/>
    <lineage>
        <taxon>Eukaryota</taxon>
        <taxon>Fungi</taxon>
        <taxon>Dikarya</taxon>
        <taxon>Ascomycota</taxon>
        <taxon>Saccharomycotina</taxon>
        <taxon>Pichiomycetes</taxon>
        <taxon>Debaryomycetaceae</taxon>
        <taxon>Kurtzmaniella</taxon>
    </lineage>
</organism>
<evidence type="ECO:0000256" key="1">
    <source>
        <dbReference type="ARBA" id="ARBA00004123"/>
    </source>
</evidence>
<dbReference type="InterPro" id="IPR007309">
    <property type="entry name" value="TFIIIC_Bblock-bd"/>
</dbReference>
<evidence type="ECO:0000256" key="5">
    <source>
        <dbReference type="ARBA" id="ARBA00023242"/>
    </source>
</evidence>
<keyword evidence="4" id="KW-0804">Transcription</keyword>
<sequence length="1297" mass="147623">MKYPPADIVDYVLEKAAYSGQYGVTLKNIWKYLEEFLEIQLDDFQKLTIWQWVFMGDEGGQDIGIGLYKQDLDIALPLSPDYRSFVEAHGTEDNLVIKPSPDTQWTFLTGLANSKRLKLQLGEFPFQLLCEIARNGPQGILAPDLSRNTNQDPRSLTPRLRKLEDLGLISKKNVYNEKSRQHTSLCIHKNFAKEEVTSISLDLNEDLESSRNVQKTKQAVMHAVKNAPNQLRGFGDLKVDLKLDKNTSSSKFFRGIVEYLDKRGYVERLMVKEADSKSMVYCIKFLKDLPKEYDENSELTDFFNALEEEEEAEGSKLDEEDKTSEEDSSKVPTLNGVFPLQNQLFEYVSSRKEAGATSMDIVKNITGVSDYRPYSKALDLFTTFVIDNDKLKSLRKYDDEYDKFSIIRGYDYEGKYKFYRYFTRESFAKISNIDPTDKKTKKTTKKPIAITSILALNKKHYTPLGRVMQASLLNNSKRKAAELDDPDEPRIERRGRPRKIKTDSSDSAEPKPKRPKGRPRKDASSMANTSVDLDSIVSDISVSLLEDPTRVESRESTLRSSQMKDTLPSQVNVDTINHNLEEALENNITSITEEAIVSSNNNLQILEDPIEKEEITEVKPMVSSPPKVKPPAAPAAGSLKAIRRRSALMSIIVDQGGITYTTANLCRLVDEKLGNATITDKKTLARDVSYLIATKELVSEDVSFTRSGQAITRKILMMSDPKHRPSKEKIEEVKEQCLTDNGKQQGTNINRRVIEDQVTLFNPTKKTETRLASLKNKTKKSKGEKKIKQENSEGKIRAAKPRKYKNKDSNSTALENNDYQESNTSQLESYLPKKRKTRPRQGKRSKPKSSENTSSSSQRYRVRGETKFDQSDATNLYRAVIISRSFRRGPIDFDSIAELFEDMSVNEVKRKWISVRKVVGGLSAVMRGIGVFERIITKGIEDGFVTTSDLTDFDYEFFLALWREADNSVLEGIDSNPFYSTIEMNREDYIIPDFKVSQQDFFDQLEDNSMRQKEGLLARKTFSYNEELPITEKKHDDLRTALKATFATSEENFSSQVVNNIFSRFGEEDTQEASTELLKDKEIAYFTLQESNTRFVLTDKFHNTLSQKVFSHKFFNQASQFESNFNSVTEVSKGLILSQGIASGEVAALINLLVEGRAKMTRVDRPYKFTGYESRLIDKSKLSCDIIVSANKGYVAENSTALVKIPIPTGMACSHIWLDLNGTINTKMWTKILISILYQVVFKPGISYNTLYRKFQTVLSVKDFKDVMSWLEKSNCILSGQQHGLFARNEWFSLLGH</sequence>
<keyword evidence="5" id="KW-0539">Nucleus</keyword>
<feature type="domain" description="Transcription factor tau subunit sfc3/Tfc3 C-terminal" evidence="8">
    <location>
        <begin position="863"/>
        <end position="1252"/>
    </location>
</feature>
<dbReference type="InterPro" id="IPR036390">
    <property type="entry name" value="WH_DNA-bd_sf"/>
</dbReference>
<dbReference type="Pfam" id="PF20222">
    <property type="entry name" value="DUF6581"/>
    <property type="match status" value="1"/>
</dbReference>
<dbReference type="Pfam" id="PF21552">
    <property type="entry name" value="WHD_TFC3"/>
    <property type="match status" value="1"/>
</dbReference>
<evidence type="ECO:0000259" key="9">
    <source>
        <dbReference type="Pfam" id="PF21552"/>
    </source>
</evidence>
<dbReference type="InterPro" id="IPR056020">
    <property type="entry name" value="DUF7599"/>
</dbReference>
<evidence type="ECO:0000313" key="11">
    <source>
        <dbReference type="EMBL" id="CAK7897025.1"/>
    </source>
</evidence>
<feature type="region of interest" description="Disordered" evidence="6">
    <location>
        <begin position="477"/>
        <end position="530"/>
    </location>
</feature>
<feature type="compositionally biased region" description="Basic residues" evidence="6">
    <location>
        <begin position="832"/>
        <end position="847"/>
    </location>
</feature>
<feature type="domain" description="DUF7599" evidence="10">
    <location>
        <begin position="215"/>
        <end position="296"/>
    </location>
</feature>
<feature type="domain" description="B-block binding subunit of TFIIIC" evidence="7">
    <location>
        <begin position="123"/>
        <end position="194"/>
    </location>
</feature>
<feature type="compositionally biased region" description="Basic and acidic residues" evidence="6">
    <location>
        <begin position="784"/>
        <end position="796"/>
    </location>
</feature>
<evidence type="ECO:0000256" key="4">
    <source>
        <dbReference type="ARBA" id="ARBA00023163"/>
    </source>
</evidence>
<dbReference type="EMBL" id="OZ004254">
    <property type="protein sequence ID" value="CAK7897025.1"/>
    <property type="molecule type" value="Genomic_DNA"/>
</dbReference>
<name>A0ABP0E7L6_9ASCO</name>
<keyword evidence="2" id="KW-0597">Phosphoprotein</keyword>
<dbReference type="Proteomes" id="UP001497600">
    <property type="component" value="Chromosome B"/>
</dbReference>
<protein>
    <submittedName>
        <fullName evidence="11">Transcription factor tau 138 kDa subunit</fullName>
    </submittedName>
</protein>
<accession>A0ABP0E7L6</accession>
<feature type="region of interest" description="Disordered" evidence="6">
    <location>
        <begin position="767"/>
        <end position="865"/>
    </location>
</feature>
<reference evidence="11 12" key="1">
    <citation type="submission" date="2024-01" db="EMBL/GenBank/DDBJ databases">
        <authorList>
            <consortium name="Genoscope - CEA"/>
            <person name="William W."/>
        </authorList>
    </citation>
    <scope>NUCLEOTIDE SEQUENCE [LARGE SCALE GENOMIC DNA]</scope>
    <source>
        <strain evidence="11 12">29B2s-10</strain>
    </source>
</reference>
<feature type="compositionally biased region" description="Basic and acidic residues" evidence="6">
    <location>
        <begin position="488"/>
        <end position="512"/>
    </location>
</feature>
<evidence type="ECO:0000256" key="3">
    <source>
        <dbReference type="ARBA" id="ARBA00023125"/>
    </source>
</evidence>
<dbReference type="CDD" id="cd16169">
    <property type="entry name" value="Tau138_eWH"/>
    <property type="match status" value="1"/>
</dbReference>
<dbReference type="InterPro" id="IPR049543">
    <property type="entry name" value="WHD_TFC3"/>
</dbReference>
<feature type="compositionally biased region" description="Polar residues" evidence="6">
    <location>
        <begin position="809"/>
        <end position="828"/>
    </location>
</feature>
<evidence type="ECO:0000259" key="10">
    <source>
        <dbReference type="Pfam" id="PF24538"/>
    </source>
</evidence>
<dbReference type="SUPFAM" id="SSF46785">
    <property type="entry name" value="Winged helix' DNA-binding domain"/>
    <property type="match status" value="1"/>
</dbReference>
<feature type="compositionally biased region" description="Basic and acidic residues" evidence="6">
    <location>
        <begin position="313"/>
        <end position="329"/>
    </location>
</feature>
<dbReference type="Pfam" id="PF04182">
    <property type="entry name" value="B-block_TFIIIC"/>
    <property type="match status" value="1"/>
</dbReference>
<feature type="region of interest" description="Disordered" evidence="6">
    <location>
        <begin position="313"/>
        <end position="333"/>
    </location>
</feature>
<dbReference type="Pfam" id="PF24538">
    <property type="entry name" value="DUF7599"/>
    <property type="match status" value="1"/>
</dbReference>
<proteinExistence type="predicted"/>
<evidence type="ECO:0000256" key="6">
    <source>
        <dbReference type="SAM" id="MobiDB-lite"/>
    </source>
</evidence>
<keyword evidence="3" id="KW-0238">DNA-binding</keyword>
<keyword evidence="12" id="KW-1185">Reference proteome</keyword>
<dbReference type="InterPro" id="IPR046488">
    <property type="entry name" value="Sfc3/Tfc3_C"/>
</dbReference>
<dbReference type="InterPro" id="IPR035625">
    <property type="entry name" value="Tfc3-like_eWH"/>
</dbReference>
<dbReference type="InterPro" id="IPR044210">
    <property type="entry name" value="Tfc3-like"/>
</dbReference>
<gene>
    <name evidence="11" type="primary">TFC3</name>
    <name evidence="11" type="ORF">CAAN4_B07888</name>
</gene>